<name>A0A212JVR9_9BACT</name>
<evidence type="ECO:0000256" key="1">
    <source>
        <dbReference type="SAM" id="Phobius"/>
    </source>
</evidence>
<dbReference type="RefSeq" id="WP_296950099.1">
    <property type="nucleotide sequence ID" value="NZ_LT599021.1"/>
</dbReference>
<feature type="transmembrane region" description="Helical" evidence="1">
    <location>
        <begin position="100"/>
        <end position="121"/>
    </location>
</feature>
<feature type="transmembrane region" description="Helical" evidence="1">
    <location>
        <begin position="181"/>
        <end position="212"/>
    </location>
</feature>
<organism evidence="2">
    <name type="scientific">uncultured Dysgonomonas sp</name>
    <dbReference type="NCBI Taxonomy" id="206096"/>
    <lineage>
        <taxon>Bacteria</taxon>
        <taxon>Pseudomonadati</taxon>
        <taxon>Bacteroidota</taxon>
        <taxon>Bacteroidia</taxon>
        <taxon>Bacteroidales</taxon>
        <taxon>Dysgonomonadaceae</taxon>
        <taxon>Dysgonomonas</taxon>
        <taxon>environmental samples</taxon>
    </lineage>
</organism>
<protein>
    <recommendedName>
        <fullName evidence="3">Membrane protein 6-pyruvoyl-tetrahydropterin synthase-related domain-containing protein</fullName>
    </recommendedName>
</protein>
<evidence type="ECO:0000313" key="2">
    <source>
        <dbReference type="EMBL" id="SBW03551.1"/>
    </source>
</evidence>
<keyword evidence="1" id="KW-0812">Transmembrane</keyword>
<reference evidence="2" key="1">
    <citation type="submission" date="2016-04" db="EMBL/GenBank/DDBJ databases">
        <authorList>
            <person name="Evans L.H."/>
            <person name="Alamgir A."/>
            <person name="Owens N."/>
            <person name="Weber N.D."/>
            <person name="Virtaneva K."/>
            <person name="Barbian K."/>
            <person name="Babar A."/>
            <person name="Rosenke K."/>
        </authorList>
    </citation>
    <scope>NUCLEOTIDE SEQUENCE</scope>
    <source>
        <strain evidence="2">86-2</strain>
    </source>
</reference>
<dbReference type="AlphaFoldDB" id="A0A212JVR9"/>
<proteinExistence type="predicted"/>
<gene>
    <name evidence="2" type="ORF">KL86DYS2_12456</name>
</gene>
<feature type="transmembrane region" description="Helical" evidence="1">
    <location>
        <begin position="70"/>
        <end position="93"/>
    </location>
</feature>
<feature type="transmembrane region" description="Helical" evidence="1">
    <location>
        <begin position="224"/>
        <end position="243"/>
    </location>
</feature>
<feature type="transmembrane region" description="Helical" evidence="1">
    <location>
        <begin position="158"/>
        <end position="175"/>
    </location>
</feature>
<feature type="transmembrane region" description="Helical" evidence="1">
    <location>
        <begin position="357"/>
        <end position="377"/>
    </location>
</feature>
<keyword evidence="1" id="KW-0472">Membrane</keyword>
<feature type="transmembrane region" description="Helical" evidence="1">
    <location>
        <begin position="319"/>
        <end position="337"/>
    </location>
</feature>
<feature type="transmembrane region" description="Helical" evidence="1">
    <location>
        <begin position="384"/>
        <end position="405"/>
    </location>
</feature>
<feature type="transmembrane region" description="Helical" evidence="1">
    <location>
        <begin position="534"/>
        <end position="552"/>
    </location>
</feature>
<feature type="transmembrane region" description="Helical" evidence="1">
    <location>
        <begin position="290"/>
        <end position="307"/>
    </location>
</feature>
<accession>A0A212JVR9</accession>
<feature type="transmembrane region" description="Helical" evidence="1">
    <location>
        <begin position="127"/>
        <end position="146"/>
    </location>
</feature>
<keyword evidence="1" id="KW-1133">Transmembrane helix</keyword>
<feature type="transmembrane region" description="Helical" evidence="1">
    <location>
        <begin position="12"/>
        <end position="32"/>
    </location>
</feature>
<dbReference type="EMBL" id="FLUL01000001">
    <property type="protein sequence ID" value="SBW03551.1"/>
    <property type="molecule type" value="Genomic_DNA"/>
</dbReference>
<sequence>MKLDSLIADKKYHFWIFFSVLLFLSVLCSFAYGTQFLGGDDYYFHNARFEALMQGLKDGTFPSYIDYQGLYGYGYLVKTFYSDFILIPYALLANLTSKDFAYWFLYFSMTMMCGTCMYIFVRRIYKSAYMASVSSILYTFCLYRLLDLYYRGAWGEAFSFTFLPIVFLGLFYIIKGDYRKWYVIAIGFSLMIFTHVLSTLLLFITASIILVVYYRDMIKEPKRIYYLILAGVVTIVLTSYYLFPFFEQLLSDTFYFQKFKYSPYTTAQSRLDWLTILRGSVEGFTLGQKSTGIGLLLLAPLCLRFFVRGNKEQKKYIRSIDIGVLIGLFYIILTSTLTPWTRFPLSYLSLIQFPWRLYEFVVFFFSVAGAYYIYLLCKKRNIQLAAFLLLVVLTSVVIVIDASTYKEIKVEARLSDKDYLNETTHYTMAGMEYYPSRMPYPDPFILQRGDSVASQLKEIEVYNFERFDYITRFDIKTNVKDSIGLPLIYYKGYVASLDGVSIPVTESSQGLVQIPIDRSGRVEAYYKGTLVQKLSFYITILSIFVLCSYIFLQRRKDKHFK</sequence>
<evidence type="ECO:0008006" key="3">
    <source>
        <dbReference type="Google" id="ProtNLM"/>
    </source>
</evidence>